<sequence length="894" mass="101121">MDVVKVIIAAKGTLREEDTIKGVNDSQNLTFLYYISELPTIHQISFPSFDNQAFNPEVRDFTRRQEIIQRLRTIFAPQAFVSLPIYDGQNLLFVHTPVQEGSYLVSVFSDTAVPNARGTYTVDIARTGAAPIRPSDLLGLIHPSTQQTSDTTTEIARATNLLQLLLKQDVNQKYPHNARAFFMQEQRRRVGRGLEFWRGYFYSVRPTIGRMMINVDTTMAAVYQEGPLVQLCMDFLEASGDVRRALNLTPSSENFRKLERFVKNLKIIVTTRNKTKVIRGLHPDADGYTFTSSGGQQLTVGQYMRQAYAIDLRYRGIVGARLSGAQADRPEIVPLELCLVKSGQLFRKKLPPALTDSARQFATLTPGDRMSHIRSSGTSPISQFIESEYVVQARMSISRAPLEIQGKLLDLPDIRFGSGGKLAPSEGSWNVVRQKLHTPRALQAWAVISFVDRLFMEEIQRYARSLADCCFSLGLFPGGQYSRTEFQSVPDYLSVDREPRPPITIRLGNGQDPENGLKGVYEDVISRIVDPKKLNELMPYLVILVILPEKAEPLRNRVKHWSDVIMGVRTQCVRIDKLKKANNQYYNNVALKLNARLGGQNFIVESPAMKWFGERPTMVMGADVSHPGPGVQRPSVASLVWSYNREATRYCALTSVQDPRTEHILDLRQMANRAIDHFGNINGQKGPDGKMKQTMPRRIVFFRDGLSEGEYEGVAQQEIRALRDIWESHKAHVDLTYVVVGKRHHVAFFPDPDTNAHDGKGNAMAGFVADRDLCSPLAADFYLQSHAAILGTSRSSHYIVMLDQCDLRRDRLEELAFSLCHVYAKATRSVSIPAPVYYADLACDRLKFHISHDSEVHFSDNSSFGGEEEVFDLERWKRAYRHVNDRVNQTMYFL</sequence>
<dbReference type="GO" id="GO:0003723">
    <property type="term" value="F:RNA binding"/>
    <property type="evidence" value="ECO:0007669"/>
    <property type="project" value="InterPro"/>
</dbReference>
<dbReference type="Gene3D" id="3.40.50.2300">
    <property type="match status" value="1"/>
</dbReference>
<dbReference type="Pfam" id="PF08699">
    <property type="entry name" value="ArgoL1"/>
    <property type="match status" value="1"/>
</dbReference>
<organism evidence="2 3">
    <name type="scientific">Paramarasmius palmivorus</name>
    <dbReference type="NCBI Taxonomy" id="297713"/>
    <lineage>
        <taxon>Eukaryota</taxon>
        <taxon>Fungi</taxon>
        <taxon>Dikarya</taxon>
        <taxon>Basidiomycota</taxon>
        <taxon>Agaricomycotina</taxon>
        <taxon>Agaricomycetes</taxon>
        <taxon>Agaricomycetidae</taxon>
        <taxon>Agaricales</taxon>
        <taxon>Marasmiineae</taxon>
        <taxon>Marasmiaceae</taxon>
        <taxon>Paramarasmius</taxon>
    </lineage>
</organism>
<protein>
    <recommendedName>
        <fullName evidence="1">Piwi domain-containing protein</fullName>
    </recommendedName>
</protein>
<dbReference type="InterPro" id="IPR012337">
    <property type="entry name" value="RNaseH-like_sf"/>
</dbReference>
<dbReference type="InterPro" id="IPR003165">
    <property type="entry name" value="Piwi"/>
</dbReference>
<evidence type="ECO:0000313" key="3">
    <source>
        <dbReference type="Proteomes" id="UP001383192"/>
    </source>
</evidence>
<dbReference type="SMART" id="SM00950">
    <property type="entry name" value="Piwi"/>
    <property type="match status" value="1"/>
</dbReference>
<dbReference type="InterPro" id="IPR014811">
    <property type="entry name" value="ArgoL1"/>
</dbReference>
<keyword evidence="3" id="KW-1185">Reference proteome</keyword>
<dbReference type="InterPro" id="IPR003100">
    <property type="entry name" value="PAZ_dom"/>
</dbReference>
<dbReference type="InterPro" id="IPR036397">
    <property type="entry name" value="RNaseH_sf"/>
</dbReference>
<dbReference type="Gene3D" id="2.170.260.10">
    <property type="entry name" value="paz domain"/>
    <property type="match status" value="1"/>
</dbReference>
<dbReference type="SUPFAM" id="SSF101690">
    <property type="entry name" value="PAZ domain"/>
    <property type="match status" value="1"/>
</dbReference>
<dbReference type="SMART" id="SM01163">
    <property type="entry name" value="DUF1785"/>
    <property type="match status" value="1"/>
</dbReference>
<name>A0AAW0DE65_9AGAR</name>
<dbReference type="Gene3D" id="3.30.420.10">
    <property type="entry name" value="Ribonuclease H-like superfamily/Ribonuclease H"/>
    <property type="match status" value="1"/>
</dbReference>
<accession>A0AAW0DE65</accession>
<dbReference type="Proteomes" id="UP001383192">
    <property type="component" value="Unassembled WGS sequence"/>
</dbReference>
<reference evidence="2 3" key="1">
    <citation type="submission" date="2024-01" db="EMBL/GenBank/DDBJ databases">
        <title>A draft genome for a cacao thread blight-causing isolate of Paramarasmius palmivorus.</title>
        <authorList>
            <person name="Baruah I.K."/>
            <person name="Bukari Y."/>
            <person name="Amoako-Attah I."/>
            <person name="Meinhardt L.W."/>
            <person name="Bailey B.A."/>
            <person name="Cohen S.P."/>
        </authorList>
    </citation>
    <scope>NUCLEOTIDE SEQUENCE [LARGE SCALE GENOMIC DNA]</scope>
    <source>
        <strain evidence="2 3">GH-12</strain>
    </source>
</reference>
<dbReference type="AlphaFoldDB" id="A0AAW0DE65"/>
<dbReference type="SUPFAM" id="SSF53098">
    <property type="entry name" value="Ribonuclease H-like"/>
    <property type="match status" value="1"/>
</dbReference>
<dbReference type="InterPro" id="IPR036085">
    <property type="entry name" value="PAZ_dom_sf"/>
</dbReference>
<dbReference type="PANTHER" id="PTHR22891">
    <property type="entry name" value="EUKARYOTIC TRANSLATION INITIATION FACTOR 2C"/>
    <property type="match status" value="1"/>
</dbReference>
<gene>
    <name evidence="2" type="ORF">VNI00_005887</name>
</gene>
<comment type="caution">
    <text evidence="2">The sequence shown here is derived from an EMBL/GenBank/DDBJ whole genome shotgun (WGS) entry which is preliminary data.</text>
</comment>
<dbReference type="Pfam" id="PF02170">
    <property type="entry name" value="PAZ"/>
    <property type="match status" value="1"/>
</dbReference>
<proteinExistence type="predicted"/>
<dbReference type="Pfam" id="PF02171">
    <property type="entry name" value="Piwi"/>
    <property type="match status" value="1"/>
</dbReference>
<dbReference type="PROSITE" id="PS50822">
    <property type="entry name" value="PIWI"/>
    <property type="match status" value="1"/>
</dbReference>
<feature type="domain" description="Piwi" evidence="1">
    <location>
        <begin position="542"/>
        <end position="851"/>
    </location>
</feature>
<dbReference type="EMBL" id="JAYKXP010000017">
    <property type="protein sequence ID" value="KAK7049286.1"/>
    <property type="molecule type" value="Genomic_DNA"/>
</dbReference>
<evidence type="ECO:0000313" key="2">
    <source>
        <dbReference type="EMBL" id="KAK7049286.1"/>
    </source>
</evidence>
<evidence type="ECO:0000259" key="1">
    <source>
        <dbReference type="PROSITE" id="PS50822"/>
    </source>
</evidence>